<protein>
    <submittedName>
        <fullName evidence="2">Ornithine cyclodeaminase family protein</fullName>
    </submittedName>
</protein>
<proteinExistence type="inferred from homology"/>
<name>A0A432V7X2_9HYPH</name>
<dbReference type="AlphaFoldDB" id="A0A432V7X2"/>
<dbReference type="Proteomes" id="UP000281647">
    <property type="component" value="Unassembled WGS sequence"/>
</dbReference>
<dbReference type="Pfam" id="PF02423">
    <property type="entry name" value="OCD_Mu_crystall"/>
    <property type="match status" value="1"/>
</dbReference>
<dbReference type="InterPro" id="IPR023401">
    <property type="entry name" value="ODC_N"/>
</dbReference>
<dbReference type="RefSeq" id="WP_128626662.1">
    <property type="nucleotide sequence ID" value="NZ_RKST01000007.1"/>
</dbReference>
<evidence type="ECO:0000313" key="2">
    <source>
        <dbReference type="EMBL" id="RUM98282.1"/>
    </source>
</evidence>
<dbReference type="InterPro" id="IPR003462">
    <property type="entry name" value="ODC_Mu_crystall"/>
</dbReference>
<dbReference type="EMBL" id="RKST01000007">
    <property type="protein sequence ID" value="RUM98282.1"/>
    <property type="molecule type" value="Genomic_DNA"/>
</dbReference>
<dbReference type="PANTHER" id="PTHR13812">
    <property type="entry name" value="KETIMINE REDUCTASE MU-CRYSTALLIN"/>
    <property type="match status" value="1"/>
</dbReference>
<evidence type="ECO:0000313" key="3">
    <source>
        <dbReference type="Proteomes" id="UP000281647"/>
    </source>
</evidence>
<keyword evidence="3" id="KW-1185">Reference proteome</keyword>
<evidence type="ECO:0000256" key="1">
    <source>
        <dbReference type="ARBA" id="ARBA00008903"/>
    </source>
</evidence>
<accession>A0A432V7X2</accession>
<dbReference type="Gene3D" id="3.30.1780.10">
    <property type="entry name" value="ornithine cyclodeaminase, domain 1"/>
    <property type="match status" value="1"/>
</dbReference>
<dbReference type="PANTHER" id="PTHR13812:SF19">
    <property type="entry name" value="KETIMINE REDUCTASE MU-CRYSTALLIN"/>
    <property type="match status" value="1"/>
</dbReference>
<dbReference type="Gene3D" id="3.40.50.720">
    <property type="entry name" value="NAD(P)-binding Rossmann-like Domain"/>
    <property type="match status" value="1"/>
</dbReference>
<dbReference type="GO" id="GO:0005737">
    <property type="term" value="C:cytoplasm"/>
    <property type="evidence" value="ECO:0007669"/>
    <property type="project" value="TreeGrafter"/>
</dbReference>
<dbReference type="GO" id="GO:0019752">
    <property type="term" value="P:carboxylic acid metabolic process"/>
    <property type="evidence" value="ECO:0007669"/>
    <property type="project" value="UniProtKB-ARBA"/>
</dbReference>
<dbReference type="GO" id="GO:0016491">
    <property type="term" value="F:oxidoreductase activity"/>
    <property type="evidence" value="ECO:0007669"/>
    <property type="project" value="UniProtKB-ARBA"/>
</dbReference>
<dbReference type="FunFam" id="3.40.50.720:FF:000311">
    <property type="entry name" value="Ornithine cyclodeaminase"/>
    <property type="match status" value="1"/>
</dbReference>
<dbReference type="SUPFAM" id="SSF51735">
    <property type="entry name" value="NAD(P)-binding Rossmann-fold domains"/>
    <property type="match status" value="1"/>
</dbReference>
<gene>
    <name evidence="2" type="ORF">EET67_09310</name>
</gene>
<organism evidence="2 3">
    <name type="scientific">Borborobacter arsenicus</name>
    <dbReference type="NCBI Taxonomy" id="1851146"/>
    <lineage>
        <taxon>Bacteria</taxon>
        <taxon>Pseudomonadati</taxon>
        <taxon>Pseudomonadota</taxon>
        <taxon>Alphaproteobacteria</taxon>
        <taxon>Hyphomicrobiales</taxon>
        <taxon>Phyllobacteriaceae</taxon>
        <taxon>Borborobacter</taxon>
    </lineage>
</organism>
<comment type="caution">
    <text evidence="2">The sequence shown here is derived from an EMBL/GenBank/DDBJ whole genome shotgun (WGS) entry which is preliminary data.</text>
</comment>
<sequence length="321" mass="33532">MLLLREADVRAVLTMPDAVRCVEEAFGRQGMGEMRGQPRTRVRFPAGTLNVLPAVDLTLGVAGVKTYIAVGGVARFVVLLFDLDGGALLAMIEADYLGMIRTGAASGVATRHLAAPGPHTLAIIGTGWQGRGQVEGVLSACAVSEIRVFSRRPEQRAAFARQVEDEFAVACLACASARDAVAGATVICTATNATVPVLEAADVADGAHINAAGSNSLLRREIDDGLVHRAGTIVVDSRVQARAEAGDLLAAHQRGWLDVDSLPELGDIVAGRRQGRRNGAEITIFESLGLGAQDVVVAAHAYRQARVAGLGNEIPFVGTAQ</sequence>
<dbReference type="PIRSF" id="PIRSF001439">
    <property type="entry name" value="CryM"/>
    <property type="match status" value="1"/>
</dbReference>
<dbReference type="OrthoDB" id="9809203at2"/>
<dbReference type="InterPro" id="IPR036291">
    <property type="entry name" value="NAD(P)-bd_dom_sf"/>
</dbReference>
<reference evidence="2 3" key="1">
    <citation type="submission" date="2018-11" db="EMBL/GenBank/DDBJ databases">
        <title>Pseudaminobacter arsenicus sp. nov., an arsenic-resistant bacterium isolated from arsenic-rich aquifers.</title>
        <authorList>
            <person name="Mu Y."/>
        </authorList>
    </citation>
    <scope>NUCLEOTIDE SEQUENCE [LARGE SCALE GENOMIC DNA]</scope>
    <source>
        <strain evidence="2 3">CB3</strain>
    </source>
</reference>
<comment type="similarity">
    <text evidence="1">Belongs to the ornithine cyclodeaminase/mu-crystallin family.</text>
</comment>